<proteinExistence type="predicted"/>
<dbReference type="EMBL" id="BDQV01000648">
    <property type="protein sequence ID" value="GAY67039.1"/>
    <property type="molecule type" value="Genomic_DNA"/>
</dbReference>
<evidence type="ECO:0000313" key="2">
    <source>
        <dbReference type="Proteomes" id="UP000236630"/>
    </source>
</evidence>
<dbReference type="AlphaFoldDB" id="A0A2H5QR02"/>
<sequence length="33" mass="3756">MSIRSPTSLHLMGSGTYSRKKSLQVEGWLVWGY</sequence>
<keyword evidence="2" id="KW-1185">Reference proteome</keyword>
<reference evidence="1 2" key="1">
    <citation type="journal article" date="2017" name="Front. Genet.">
        <title>Draft sequencing of the heterozygous diploid genome of Satsuma (Citrus unshiu Marc.) using a hybrid assembly approach.</title>
        <authorList>
            <person name="Shimizu T."/>
            <person name="Tanizawa Y."/>
            <person name="Mochizuki T."/>
            <person name="Nagasaki H."/>
            <person name="Yoshioka T."/>
            <person name="Toyoda A."/>
            <person name="Fujiyama A."/>
            <person name="Kaminuma E."/>
            <person name="Nakamura Y."/>
        </authorList>
    </citation>
    <scope>NUCLEOTIDE SEQUENCE [LARGE SCALE GENOMIC DNA]</scope>
    <source>
        <strain evidence="2">cv. Miyagawa wase</strain>
    </source>
</reference>
<gene>
    <name evidence="1" type="ORF">CUMW_253480</name>
</gene>
<comment type="caution">
    <text evidence="1">The sequence shown here is derived from an EMBL/GenBank/DDBJ whole genome shotgun (WGS) entry which is preliminary data.</text>
</comment>
<organism evidence="1 2">
    <name type="scientific">Citrus unshiu</name>
    <name type="common">Satsuma mandarin</name>
    <name type="synonym">Citrus nobilis var. unshiu</name>
    <dbReference type="NCBI Taxonomy" id="55188"/>
    <lineage>
        <taxon>Eukaryota</taxon>
        <taxon>Viridiplantae</taxon>
        <taxon>Streptophyta</taxon>
        <taxon>Embryophyta</taxon>
        <taxon>Tracheophyta</taxon>
        <taxon>Spermatophyta</taxon>
        <taxon>Magnoliopsida</taxon>
        <taxon>eudicotyledons</taxon>
        <taxon>Gunneridae</taxon>
        <taxon>Pentapetalae</taxon>
        <taxon>rosids</taxon>
        <taxon>malvids</taxon>
        <taxon>Sapindales</taxon>
        <taxon>Rutaceae</taxon>
        <taxon>Aurantioideae</taxon>
        <taxon>Citrus</taxon>
    </lineage>
</organism>
<protein>
    <submittedName>
        <fullName evidence="1">Uncharacterized protein</fullName>
    </submittedName>
</protein>
<accession>A0A2H5QR02</accession>
<name>A0A2H5QR02_CITUN</name>
<dbReference type="Proteomes" id="UP000236630">
    <property type="component" value="Unassembled WGS sequence"/>
</dbReference>
<evidence type="ECO:0000313" key="1">
    <source>
        <dbReference type="EMBL" id="GAY67039.1"/>
    </source>
</evidence>